<dbReference type="RefSeq" id="WP_340365857.1">
    <property type="nucleotide sequence ID" value="NZ_JBBKZV010000017.1"/>
</dbReference>
<evidence type="ECO:0000313" key="1">
    <source>
        <dbReference type="EMBL" id="MEJ8824830.1"/>
    </source>
</evidence>
<proteinExistence type="predicted"/>
<evidence type="ECO:0000313" key="2">
    <source>
        <dbReference type="Proteomes" id="UP001363010"/>
    </source>
</evidence>
<reference evidence="1 2" key="1">
    <citation type="submission" date="2024-03" db="EMBL/GenBank/DDBJ databases">
        <title>Novel species of the genus Variovorax.</title>
        <authorList>
            <person name="Liu Q."/>
            <person name="Xin Y.-H."/>
        </authorList>
    </citation>
    <scope>NUCLEOTIDE SEQUENCE [LARGE SCALE GENOMIC DNA]</scope>
    <source>
        <strain evidence="1 2">KACC 18501</strain>
    </source>
</reference>
<dbReference type="Proteomes" id="UP001363010">
    <property type="component" value="Unassembled WGS sequence"/>
</dbReference>
<comment type="caution">
    <text evidence="1">The sequence shown here is derived from an EMBL/GenBank/DDBJ whole genome shotgun (WGS) entry which is preliminary data.</text>
</comment>
<name>A0ABU8W455_9BURK</name>
<dbReference type="EMBL" id="JBBKZV010000017">
    <property type="protein sequence ID" value="MEJ8824830.1"/>
    <property type="molecule type" value="Genomic_DNA"/>
</dbReference>
<gene>
    <name evidence="1" type="ORF">WKW80_22810</name>
</gene>
<accession>A0ABU8W455</accession>
<organism evidence="1 2">
    <name type="scientific">Variovorax humicola</name>
    <dbReference type="NCBI Taxonomy" id="1769758"/>
    <lineage>
        <taxon>Bacteria</taxon>
        <taxon>Pseudomonadati</taxon>
        <taxon>Pseudomonadota</taxon>
        <taxon>Betaproteobacteria</taxon>
        <taxon>Burkholderiales</taxon>
        <taxon>Comamonadaceae</taxon>
        <taxon>Variovorax</taxon>
    </lineage>
</organism>
<sequence length="91" mass="10097">MRNELRAACGAALAASNRLKARFNEAEDRIGTLARPLHTQTHRFQARPSRRLQDRKQDAVHDALLAGTTVLVRVTYSTSAFSFVGWSCLLG</sequence>
<keyword evidence="2" id="KW-1185">Reference proteome</keyword>
<protein>
    <submittedName>
        <fullName evidence="1">Uncharacterized protein</fullName>
    </submittedName>
</protein>